<sequence length="281" mass="31542">MTHSIKKQSMGKKIVTYFFLLLGVLFAAFPIVWLISMSIRPNGEVFATPPSIIPKVFTLGAYAKIFASPEKIRFFINSYVVALIVTACTLFIAMLTAYSFSRFTFKGKKVINMLIIGTQTVPPISLMIPYFGMMVTYKLYDTYFALIFTYLALTLPYAILMMTGFFNTLPKALDEAVLIDGGSRLLTLFRVIVPISLPGIVSTGLYTFLLSWNEFLFALTLTKSNEMATVPIGIQLLMGQHTYEWNEMMAMSFLGSLPIMILFLFFQRYFLAGMSAGSVKS</sequence>
<name>E1R2C4_SEDSS</name>
<feature type="transmembrane region" description="Helical" evidence="7">
    <location>
        <begin position="110"/>
        <end position="131"/>
    </location>
</feature>
<dbReference type="PANTHER" id="PTHR32243">
    <property type="entry name" value="MALTOSE TRANSPORT SYSTEM PERMEASE-RELATED"/>
    <property type="match status" value="1"/>
</dbReference>
<evidence type="ECO:0000256" key="6">
    <source>
        <dbReference type="ARBA" id="ARBA00023136"/>
    </source>
</evidence>
<dbReference type="CDD" id="cd06261">
    <property type="entry name" value="TM_PBP2"/>
    <property type="match status" value="1"/>
</dbReference>
<dbReference type="EMBL" id="CP002116">
    <property type="protein sequence ID" value="ADK82484.1"/>
    <property type="molecule type" value="Genomic_DNA"/>
</dbReference>
<evidence type="ECO:0000256" key="5">
    <source>
        <dbReference type="ARBA" id="ARBA00022989"/>
    </source>
</evidence>
<evidence type="ECO:0000313" key="10">
    <source>
        <dbReference type="Proteomes" id="UP000002318"/>
    </source>
</evidence>
<dbReference type="GO" id="GO:0005886">
    <property type="term" value="C:plasma membrane"/>
    <property type="evidence" value="ECO:0007669"/>
    <property type="project" value="UniProtKB-SubCell"/>
</dbReference>
<reference evidence="9 10" key="1">
    <citation type="journal article" date="2010" name="Stand. Genomic Sci.">
        <title>Complete genome sequence of Spirochaeta smaragdinae type strain (SEBR 4228).</title>
        <authorList>
            <person name="Mavromatis K."/>
            <person name="Yasawong M."/>
            <person name="Chertkov O."/>
            <person name="Lapidus A."/>
            <person name="Lucas S."/>
            <person name="Nolan M."/>
            <person name="Del Rio T.G."/>
            <person name="Tice H."/>
            <person name="Cheng J.F."/>
            <person name="Pitluck S."/>
            <person name="Liolios K."/>
            <person name="Ivanova N."/>
            <person name="Tapia R."/>
            <person name="Han C."/>
            <person name="Bruce D."/>
            <person name="Goodwin L."/>
            <person name="Pati A."/>
            <person name="Chen A."/>
            <person name="Palaniappan K."/>
            <person name="Land M."/>
            <person name="Hauser L."/>
            <person name="Chang Y.J."/>
            <person name="Jeffries C.D."/>
            <person name="Detter J.C."/>
            <person name="Rohde M."/>
            <person name="Brambilla E."/>
            <person name="Spring S."/>
            <person name="Goker M."/>
            <person name="Sikorski J."/>
            <person name="Woyke T."/>
            <person name="Bristow J."/>
            <person name="Eisen J.A."/>
            <person name="Markowitz V."/>
            <person name="Hugenholtz P."/>
            <person name="Klenk H.P."/>
            <person name="Kyrpides N.C."/>
        </authorList>
    </citation>
    <scope>NUCLEOTIDE SEQUENCE [LARGE SCALE GENOMIC DNA]</scope>
    <source>
        <strain evidence="10">DSM 11293 / JCM 15392 / SEBR 4228</strain>
    </source>
</reference>
<evidence type="ECO:0000256" key="7">
    <source>
        <dbReference type="RuleBase" id="RU363032"/>
    </source>
</evidence>
<dbReference type="SUPFAM" id="SSF161098">
    <property type="entry name" value="MetI-like"/>
    <property type="match status" value="1"/>
</dbReference>
<proteinExistence type="inferred from homology"/>
<dbReference type="GO" id="GO:0055085">
    <property type="term" value="P:transmembrane transport"/>
    <property type="evidence" value="ECO:0007669"/>
    <property type="project" value="InterPro"/>
</dbReference>
<evidence type="ECO:0000256" key="2">
    <source>
        <dbReference type="ARBA" id="ARBA00022448"/>
    </source>
</evidence>
<comment type="similarity">
    <text evidence="7">Belongs to the binding-protein-dependent transport system permease family.</text>
</comment>
<feature type="transmembrane region" description="Helical" evidence="7">
    <location>
        <begin position="14"/>
        <end position="35"/>
    </location>
</feature>
<keyword evidence="3" id="KW-1003">Cell membrane</keyword>
<dbReference type="KEGG" id="ssm:Spirs_3395"/>
<dbReference type="HOGENOM" id="CLU_016047_1_2_12"/>
<feature type="domain" description="ABC transmembrane type-1" evidence="8">
    <location>
        <begin position="75"/>
        <end position="266"/>
    </location>
</feature>
<accession>E1R2C4</accession>
<dbReference type="eggNOG" id="COG0395">
    <property type="taxonomic scope" value="Bacteria"/>
</dbReference>
<dbReference type="RefSeq" id="WP_013255943.1">
    <property type="nucleotide sequence ID" value="NC_014364.1"/>
</dbReference>
<protein>
    <submittedName>
        <fullName evidence="9">Binding-protein-dependent transport systems inner membrane component</fullName>
    </submittedName>
</protein>
<feature type="transmembrane region" description="Helical" evidence="7">
    <location>
        <begin position="248"/>
        <end position="266"/>
    </location>
</feature>
<feature type="transmembrane region" description="Helical" evidence="7">
    <location>
        <begin position="143"/>
        <end position="166"/>
    </location>
</feature>
<dbReference type="InterPro" id="IPR050901">
    <property type="entry name" value="BP-dep_ABC_trans_perm"/>
</dbReference>
<feature type="transmembrane region" description="Helical" evidence="7">
    <location>
        <begin position="187"/>
        <end position="209"/>
    </location>
</feature>
<keyword evidence="4 7" id="KW-0812">Transmembrane</keyword>
<comment type="subcellular location">
    <subcellularLocation>
        <location evidence="1 7">Cell membrane</location>
        <topology evidence="1 7">Multi-pass membrane protein</topology>
    </subcellularLocation>
</comment>
<dbReference type="Gene3D" id="1.10.3720.10">
    <property type="entry name" value="MetI-like"/>
    <property type="match status" value="1"/>
</dbReference>
<evidence type="ECO:0000259" key="8">
    <source>
        <dbReference type="PROSITE" id="PS50928"/>
    </source>
</evidence>
<dbReference type="PROSITE" id="PS50928">
    <property type="entry name" value="ABC_TM1"/>
    <property type="match status" value="1"/>
</dbReference>
<keyword evidence="2 7" id="KW-0813">Transport</keyword>
<keyword evidence="6 7" id="KW-0472">Membrane</keyword>
<dbReference type="Pfam" id="PF00528">
    <property type="entry name" value="BPD_transp_1"/>
    <property type="match status" value="1"/>
</dbReference>
<dbReference type="AlphaFoldDB" id="E1R2C4"/>
<dbReference type="InterPro" id="IPR035906">
    <property type="entry name" value="MetI-like_sf"/>
</dbReference>
<evidence type="ECO:0000313" key="9">
    <source>
        <dbReference type="EMBL" id="ADK82484.1"/>
    </source>
</evidence>
<keyword evidence="10" id="KW-1185">Reference proteome</keyword>
<feature type="transmembrane region" description="Helical" evidence="7">
    <location>
        <begin position="76"/>
        <end position="98"/>
    </location>
</feature>
<evidence type="ECO:0000256" key="4">
    <source>
        <dbReference type="ARBA" id="ARBA00022692"/>
    </source>
</evidence>
<dbReference type="OrthoDB" id="153186at2"/>
<dbReference type="STRING" id="573413.Spirs_3395"/>
<dbReference type="InterPro" id="IPR000515">
    <property type="entry name" value="MetI-like"/>
</dbReference>
<evidence type="ECO:0000256" key="1">
    <source>
        <dbReference type="ARBA" id="ARBA00004651"/>
    </source>
</evidence>
<evidence type="ECO:0000256" key="3">
    <source>
        <dbReference type="ARBA" id="ARBA00022475"/>
    </source>
</evidence>
<organism evidence="9 10">
    <name type="scientific">Sediminispirochaeta smaragdinae (strain DSM 11293 / JCM 15392 / SEBR 4228)</name>
    <name type="common">Spirochaeta smaragdinae</name>
    <dbReference type="NCBI Taxonomy" id="573413"/>
    <lineage>
        <taxon>Bacteria</taxon>
        <taxon>Pseudomonadati</taxon>
        <taxon>Spirochaetota</taxon>
        <taxon>Spirochaetia</taxon>
        <taxon>Spirochaetales</taxon>
        <taxon>Spirochaetaceae</taxon>
        <taxon>Sediminispirochaeta</taxon>
    </lineage>
</organism>
<dbReference type="PANTHER" id="PTHR32243:SF18">
    <property type="entry name" value="INNER MEMBRANE ABC TRANSPORTER PERMEASE PROTEIN YCJP"/>
    <property type="match status" value="1"/>
</dbReference>
<dbReference type="Proteomes" id="UP000002318">
    <property type="component" value="Chromosome"/>
</dbReference>
<gene>
    <name evidence="9" type="ordered locus">Spirs_3395</name>
</gene>
<keyword evidence="5 7" id="KW-1133">Transmembrane helix</keyword>